<evidence type="ECO:0000259" key="8">
    <source>
        <dbReference type="PROSITE" id="PS50893"/>
    </source>
</evidence>
<keyword evidence="5 7" id="KW-1133">Transmembrane helix</keyword>
<feature type="domain" description="ABC transmembrane type-1" evidence="9">
    <location>
        <begin position="58"/>
        <end position="346"/>
    </location>
</feature>
<dbReference type="SMART" id="SM00382">
    <property type="entry name" value="AAA"/>
    <property type="match status" value="1"/>
</dbReference>
<dbReference type="GO" id="GO:0016887">
    <property type="term" value="F:ATP hydrolysis activity"/>
    <property type="evidence" value="ECO:0007669"/>
    <property type="project" value="InterPro"/>
</dbReference>
<dbReference type="SUPFAM" id="SSF52540">
    <property type="entry name" value="P-loop containing nucleoside triphosphate hydrolases"/>
    <property type="match status" value="1"/>
</dbReference>
<dbReference type="PANTHER" id="PTHR43394">
    <property type="entry name" value="ATP-DEPENDENT PERMEASE MDL1, MITOCHONDRIAL"/>
    <property type="match status" value="1"/>
</dbReference>
<dbReference type="Gene3D" id="3.40.50.300">
    <property type="entry name" value="P-loop containing nucleotide triphosphate hydrolases"/>
    <property type="match status" value="1"/>
</dbReference>
<keyword evidence="11" id="KW-1185">Reference proteome</keyword>
<evidence type="ECO:0000259" key="9">
    <source>
        <dbReference type="PROSITE" id="PS50929"/>
    </source>
</evidence>
<dbReference type="InterPro" id="IPR011527">
    <property type="entry name" value="ABC1_TM_dom"/>
</dbReference>
<dbReference type="InterPro" id="IPR003439">
    <property type="entry name" value="ABC_transporter-like_ATP-bd"/>
</dbReference>
<dbReference type="InterPro" id="IPR039421">
    <property type="entry name" value="Type_1_exporter"/>
</dbReference>
<feature type="transmembrane region" description="Helical" evidence="7">
    <location>
        <begin position="56"/>
        <end position="77"/>
    </location>
</feature>
<reference evidence="10 11" key="1">
    <citation type="submission" date="2019-06" db="EMBL/GenBank/DDBJ databases">
        <title>Sequencing the genomes of 1000 actinobacteria strains.</title>
        <authorList>
            <person name="Klenk H.-P."/>
        </authorList>
    </citation>
    <scope>NUCLEOTIDE SEQUENCE [LARGE SCALE GENOMIC DNA]</scope>
    <source>
        <strain evidence="10 11">DSM 45511</strain>
    </source>
</reference>
<evidence type="ECO:0000256" key="5">
    <source>
        <dbReference type="ARBA" id="ARBA00022989"/>
    </source>
</evidence>
<keyword evidence="4 10" id="KW-0067">ATP-binding</keyword>
<dbReference type="InterPro" id="IPR003593">
    <property type="entry name" value="AAA+_ATPase"/>
</dbReference>
<organism evidence="10 11">
    <name type="scientific">Pseudonocardia cypriaca</name>
    <dbReference type="NCBI Taxonomy" id="882449"/>
    <lineage>
        <taxon>Bacteria</taxon>
        <taxon>Bacillati</taxon>
        <taxon>Actinomycetota</taxon>
        <taxon>Actinomycetes</taxon>
        <taxon>Pseudonocardiales</taxon>
        <taxon>Pseudonocardiaceae</taxon>
        <taxon>Pseudonocardia</taxon>
    </lineage>
</organism>
<accession>A0A543GD16</accession>
<dbReference type="InterPro" id="IPR036640">
    <property type="entry name" value="ABC1_TM_sf"/>
</dbReference>
<comment type="subcellular location">
    <subcellularLocation>
        <location evidence="1">Cell membrane</location>
        <topology evidence="1">Multi-pass membrane protein</topology>
    </subcellularLocation>
</comment>
<proteinExistence type="predicted"/>
<dbReference type="PANTHER" id="PTHR43394:SF1">
    <property type="entry name" value="ATP-BINDING CASSETTE SUB-FAMILY B MEMBER 10, MITOCHONDRIAL"/>
    <property type="match status" value="1"/>
</dbReference>
<dbReference type="Gene3D" id="1.20.1560.10">
    <property type="entry name" value="ABC transporter type 1, transmembrane domain"/>
    <property type="match status" value="1"/>
</dbReference>
<dbReference type="EMBL" id="VFPH01000001">
    <property type="protein sequence ID" value="TQM43972.1"/>
    <property type="molecule type" value="Genomic_DNA"/>
</dbReference>
<name>A0A543GD16_9PSEU</name>
<evidence type="ECO:0000313" key="11">
    <source>
        <dbReference type="Proteomes" id="UP000319818"/>
    </source>
</evidence>
<dbReference type="AlphaFoldDB" id="A0A543GD16"/>
<keyword evidence="2 7" id="KW-0812">Transmembrane</keyword>
<dbReference type="Proteomes" id="UP000319818">
    <property type="component" value="Unassembled WGS sequence"/>
</dbReference>
<evidence type="ECO:0000256" key="6">
    <source>
        <dbReference type="ARBA" id="ARBA00023136"/>
    </source>
</evidence>
<dbReference type="SUPFAM" id="SSF90123">
    <property type="entry name" value="ABC transporter transmembrane region"/>
    <property type="match status" value="1"/>
</dbReference>
<dbReference type="PROSITE" id="PS50893">
    <property type="entry name" value="ABC_TRANSPORTER_2"/>
    <property type="match status" value="1"/>
</dbReference>
<keyword evidence="3" id="KW-0547">Nucleotide-binding</keyword>
<dbReference type="GO" id="GO:0005524">
    <property type="term" value="F:ATP binding"/>
    <property type="evidence" value="ECO:0007669"/>
    <property type="project" value="UniProtKB-KW"/>
</dbReference>
<evidence type="ECO:0000256" key="1">
    <source>
        <dbReference type="ARBA" id="ARBA00004651"/>
    </source>
</evidence>
<keyword evidence="6 7" id="KW-0472">Membrane</keyword>
<evidence type="ECO:0000313" key="10">
    <source>
        <dbReference type="EMBL" id="TQM43972.1"/>
    </source>
</evidence>
<feature type="domain" description="ABC transporter" evidence="8">
    <location>
        <begin position="380"/>
        <end position="624"/>
    </location>
</feature>
<gene>
    <name evidence="10" type="ORF">FB388_1331</name>
</gene>
<dbReference type="InterPro" id="IPR017871">
    <property type="entry name" value="ABC_transporter-like_CS"/>
</dbReference>
<sequence length="641" mass="67153">MGRVAEPLIGVEDMETPRWAEGYAATANAGLRAVAAKVPGTVALAVRWAWRASPPLTLLAGVVQLAAGAVTAFGLLATADVFTQLLAQGPTPERVVAALPAIATVVAAGAARGLLDAAVAAVQGALVPRVEQRAQDDLHAAVLRVDLAAFDDADFTELVERASSEGPSRIRSCAQDTGDLIASLVSVSAAVVSAGVLHPALAPVVLLAALPRGWATVRSARLMFASFVRMTSARRRSSVTGRLITHRDSAAEVRAFTTQAALLGEHRRISDLITADAVRLERDRAIVQLIGRTVSGVGTGLAYGVLALLLYAGGMPLALAGAAALAMRTAGQSVANTIYEVNHLYEASFYLDLYRSCVGEAGRRSRGSAGGRLSGDPAEISLTDVSFRYPGQEQPAVDGVSCTLRRGEVIALVGENGSGKSTLAKLVTGLYLADAGTVAWNGVDVATVEQRELHERVAVVFQDPLRWPMHAENNVRIGRLGHPDPDGARLAEAAARSGADAVVSELPAGWATVLSRQFQGGRDLSGGQWQRLSVARGLYRDAPVVIADEPTAALDARAEHAVFAALRGLAGSGGDRITVLVTHRLANVRHADQILVLEQGRLIEHGTHEQLMARGGTYQELFTLQASAYTGEGDARDTVPA</sequence>
<dbReference type="CDD" id="cd03228">
    <property type="entry name" value="ABCC_MRP_Like"/>
    <property type="match status" value="1"/>
</dbReference>
<feature type="transmembrane region" description="Helical" evidence="7">
    <location>
        <begin position="97"/>
        <end position="115"/>
    </location>
</feature>
<evidence type="ECO:0000256" key="7">
    <source>
        <dbReference type="SAM" id="Phobius"/>
    </source>
</evidence>
<protein>
    <submittedName>
        <fullName evidence="10">ATP-binding cassette subfamily B protein</fullName>
    </submittedName>
</protein>
<dbReference type="Pfam" id="PF00005">
    <property type="entry name" value="ABC_tran"/>
    <property type="match status" value="1"/>
</dbReference>
<evidence type="ECO:0000256" key="3">
    <source>
        <dbReference type="ARBA" id="ARBA00022741"/>
    </source>
</evidence>
<evidence type="ECO:0000256" key="4">
    <source>
        <dbReference type="ARBA" id="ARBA00022840"/>
    </source>
</evidence>
<dbReference type="GO" id="GO:0015421">
    <property type="term" value="F:ABC-type oligopeptide transporter activity"/>
    <property type="evidence" value="ECO:0007669"/>
    <property type="project" value="TreeGrafter"/>
</dbReference>
<dbReference type="InterPro" id="IPR027417">
    <property type="entry name" value="P-loop_NTPase"/>
</dbReference>
<dbReference type="GO" id="GO:0005886">
    <property type="term" value="C:plasma membrane"/>
    <property type="evidence" value="ECO:0007669"/>
    <property type="project" value="UniProtKB-SubCell"/>
</dbReference>
<dbReference type="PROSITE" id="PS00211">
    <property type="entry name" value="ABC_TRANSPORTER_1"/>
    <property type="match status" value="1"/>
</dbReference>
<evidence type="ECO:0000256" key="2">
    <source>
        <dbReference type="ARBA" id="ARBA00022692"/>
    </source>
</evidence>
<comment type="caution">
    <text evidence="10">The sequence shown here is derived from an EMBL/GenBank/DDBJ whole genome shotgun (WGS) entry which is preliminary data.</text>
</comment>
<dbReference type="PROSITE" id="PS50929">
    <property type="entry name" value="ABC_TM1F"/>
    <property type="match status" value="1"/>
</dbReference>